<evidence type="ECO:0000313" key="4">
    <source>
        <dbReference type="Proteomes" id="UP001302222"/>
    </source>
</evidence>
<dbReference type="Pfam" id="PF13561">
    <property type="entry name" value="adh_short_C2"/>
    <property type="match status" value="1"/>
</dbReference>
<gene>
    <name evidence="3" type="ORF">VB798_21770</name>
</gene>
<dbReference type="PANTHER" id="PTHR42760">
    <property type="entry name" value="SHORT-CHAIN DEHYDROGENASES/REDUCTASES FAMILY MEMBER"/>
    <property type="match status" value="1"/>
</dbReference>
<accession>A0ABU5SPP1</accession>
<dbReference type="GO" id="GO:0016491">
    <property type="term" value="F:oxidoreductase activity"/>
    <property type="evidence" value="ECO:0007669"/>
    <property type="project" value="UniProtKB-KW"/>
</dbReference>
<dbReference type="RefSeq" id="WP_323689358.1">
    <property type="nucleotide sequence ID" value="NZ_JAYGIM010000019.1"/>
</dbReference>
<proteinExistence type="inferred from homology"/>
<dbReference type="SMART" id="SM00822">
    <property type="entry name" value="PKS_KR"/>
    <property type="match status" value="1"/>
</dbReference>
<dbReference type="Proteomes" id="UP001302222">
    <property type="component" value="Unassembled WGS sequence"/>
</dbReference>
<evidence type="ECO:0000313" key="3">
    <source>
        <dbReference type="EMBL" id="MEA5429235.1"/>
    </source>
</evidence>
<dbReference type="InterPro" id="IPR036291">
    <property type="entry name" value="NAD(P)-bd_dom_sf"/>
</dbReference>
<dbReference type="PRINTS" id="PR00080">
    <property type="entry name" value="SDRFAMILY"/>
</dbReference>
<dbReference type="Gene3D" id="3.40.50.720">
    <property type="entry name" value="NAD(P)-binding Rossmann-like Domain"/>
    <property type="match status" value="1"/>
</dbReference>
<comment type="similarity">
    <text evidence="1">Belongs to the short-chain dehydrogenases/reductases (SDR) family.</text>
</comment>
<dbReference type="PROSITE" id="PS00061">
    <property type="entry name" value="ADH_SHORT"/>
    <property type="match status" value="1"/>
</dbReference>
<organism evidence="3 4">
    <name type="scientific">Arcicella lustrica</name>
    <dbReference type="NCBI Taxonomy" id="2984196"/>
    <lineage>
        <taxon>Bacteria</taxon>
        <taxon>Pseudomonadati</taxon>
        <taxon>Bacteroidota</taxon>
        <taxon>Cytophagia</taxon>
        <taxon>Cytophagales</taxon>
        <taxon>Flectobacillaceae</taxon>
        <taxon>Arcicella</taxon>
    </lineage>
</organism>
<dbReference type="EC" id="1.1.1.-" evidence="3"/>
<feature type="domain" description="Ketoreductase" evidence="2">
    <location>
        <begin position="7"/>
        <end position="221"/>
    </location>
</feature>
<dbReference type="EMBL" id="JAYGIM010000019">
    <property type="protein sequence ID" value="MEA5429235.1"/>
    <property type="molecule type" value="Genomic_DNA"/>
</dbReference>
<sequence length="249" mass="25525">MSTLNNKTAFVTGGSRGIGAAVVKKLATQGASVSFTYASSKTKADELVAEIEAAGGKALAIKADSANLTEVENALQQTVSVFGGLDILVNSAGVSTYKPVDHHEGDLTEVNKLIAINLTGVTNTVRAATKYISDNGRIISIGSTLAEKAGGFAGFSDYAGTKAAIAGYSRAWAWDLGKKGITVNTVNPGPTATDMNPDNTDFAKSMKSKIALGRYGNPDEIANVVAFLASPEASFITGATINVDGGNNA</sequence>
<dbReference type="PRINTS" id="PR00081">
    <property type="entry name" value="GDHRDH"/>
</dbReference>
<keyword evidence="4" id="KW-1185">Reference proteome</keyword>
<keyword evidence="3" id="KW-0560">Oxidoreductase</keyword>
<reference evidence="3 4" key="1">
    <citation type="submission" date="2023-12" db="EMBL/GenBank/DDBJ databases">
        <title>Novel species of the genus Arcicella isolated from rivers.</title>
        <authorList>
            <person name="Lu H."/>
        </authorList>
    </citation>
    <scope>NUCLEOTIDE SEQUENCE [LARGE SCALE GENOMIC DNA]</scope>
    <source>
        <strain evidence="3 4">DC25W</strain>
    </source>
</reference>
<protein>
    <submittedName>
        <fullName evidence="3">3-oxoacyl-ACP reductase family protein</fullName>
        <ecNumber evidence="3">1.1.1.-</ecNumber>
    </submittedName>
</protein>
<evidence type="ECO:0000259" key="2">
    <source>
        <dbReference type="SMART" id="SM00822"/>
    </source>
</evidence>
<name>A0ABU5SPP1_9BACT</name>
<dbReference type="InterPro" id="IPR057326">
    <property type="entry name" value="KR_dom"/>
</dbReference>
<comment type="caution">
    <text evidence="3">The sequence shown here is derived from an EMBL/GenBank/DDBJ whole genome shotgun (WGS) entry which is preliminary data.</text>
</comment>
<evidence type="ECO:0000256" key="1">
    <source>
        <dbReference type="ARBA" id="ARBA00006484"/>
    </source>
</evidence>
<dbReference type="InterPro" id="IPR002347">
    <property type="entry name" value="SDR_fam"/>
</dbReference>
<dbReference type="PANTHER" id="PTHR42760:SF50">
    <property type="entry name" value="SHORT-CHAIN DEHYDROGENASE-RELATED"/>
    <property type="match status" value="1"/>
</dbReference>
<dbReference type="InterPro" id="IPR020904">
    <property type="entry name" value="Sc_DH/Rdtase_CS"/>
</dbReference>
<dbReference type="SUPFAM" id="SSF51735">
    <property type="entry name" value="NAD(P)-binding Rossmann-fold domains"/>
    <property type="match status" value="1"/>
</dbReference>